<feature type="domain" description="DUF547" evidence="2">
    <location>
        <begin position="87"/>
        <end position="198"/>
    </location>
</feature>
<protein>
    <submittedName>
        <fullName evidence="3">Ser/Thr protein kinase</fullName>
    </submittedName>
</protein>
<comment type="caution">
    <text evidence="3">The sequence shown here is derived from an EMBL/GenBank/DDBJ whole genome shotgun (WGS) entry which is preliminary data.</text>
</comment>
<feature type="signal peptide" evidence="1">
    <location>
        <begin position="1"/>
        <end position="18"/>
    </location>
</feature>
<dbReference type="RefSeq" id="WP_055466497.1">
    <property type="nucleotide sequence ID" value="NZ_LKHS01000014.1"/>
</dbReference>
<dbReference type="InParanoid" id="A0A0Q2MYT2"/>
<dbReference type="Proteomes" id="UP000051221">
    <property type="component" value="Unassembled WGS sequence"/>
</dbReference>
<dbReference type="Pfam" id="PF04784">
    <property type="entry name" value="DUF547"/>
    <property type="match status" value="1"/>
</dbReference>
<keyword evidence="1" id="KW-0732">Signal</keyword>
<keyword evidence="3" id="KW-0808">Transferase</keyword>
<accession>A0A0Q2MYT2</accession>
<evidence type="ECO:0000313" key="3">
    <source>
        <dbReference type="EMBL" id="KQH84871.1"/>
    </source>
</evidence>
<dbReference type="PANTHER" id="PTHR46361">
    <property type="entry name" value="ELECTRON CARRIER/ PROTEIN DISULFIDE OXIDOREDUCTASE"/>
    <property type="match status" value="1"/>
</dbReference>
<dbReference type="GO" id="GO:0016301">
    <property type="term" value="F:kinase activity"/>
    <property type="evidence" value="ECO:0007669"/>
    <property type="project" value="UniProtKB-KW"/>
</dbReference>
<proteinExistence type="predicted"/>
<dbReference type="PANTHER" id="PTHR46361:SF3">
    <property type="entry name" value="ELECTRON CARRIER_ PROTEIN DISULFIDE OXIDOREDUCTASE"/>
    <property type="match status" value="1"/>
</dbReference>
<organism evidence="3 4">
    <name type="scientific">Vibrio furnissii</name>
    <dbReference type="NCBI Taxonomy" id="29494"/>
    <lineage>
        <taxon>Bacteria</taxon>
        <taxon>Pseudomonadati</taxon>
        <taxon>Pseudomonadota</taxon>
        <taxon>Gammaproteobacteria</taxon>
        <taxon>Vibrionales</taxon>
        <taxon>Vibrionaceae</taxon>
        <taxon>Vibrio</taxon>
    </lineage>
</organism>
<gene>
    <name evidence="3" type="ORF">AMR76_15025</name>
</gene>
<feature type="chain" id="PRO_5006194727" evidence="1">
    <location>
        <begin position="19"/>
        <end position="261"/>
    </location>
</feature>
<sequence>MKPFITILLSTLSTTSWAAPNAELWPFWNRSATTQSLTVSHQAWQQLLDRYLMTQGENTLFDYAAVTHADQQSLSRYIQGLSTLDPRQLTKSQQYAYWVNLYNALTVQLILENYPISSIKKLGGWLSFGPWDQELLTIQGQNISLNDIEHRILRPIWRDPRTHYAVNCASLGCPNLQSEAFTAHNSEYLLERAAHTFINSNKGARQSEDQWVISSIYDWFIEDFGSKRALIQHLSTYRPELKDYHGELRYEYNWQLNDKKR</sequence>
<reference evidence="3 4" key="1">
    <citation type="submission" date="2015-08" db="EMBL/GenBank/DDBJ databases">
        <title>Antibacterial properties of a collection of Vibrionaceae strains.</title>
        <authorList>
            <person name="Giubergia S."/>
        </authorList>
    </citation>
    <scope>NUCLEOTIDE SEQUENCE [LARGE SCALE GENOMIC DNA]</scope>
    <source>
        <strain evidence="3 4">S0821</strain>
    </source>
</reference>
<dbReference type="AlphaFoldDB" id="A0A0Q2MYT2"/>
<dbReference type="EMBL" id="LKHS01000014">
    <property type="protein sequence ID" value="KQH84871.1"/>
    <property type="molecule type" value="Genomic_DNA"/>
</dbReference>
<evidence type="ECO:0000313" key="4">
    <source>
        <dbReference type="Proteomes" id="UP000051221"/>
    </source>
</evidence>
<keyword evidence="4" id="KW-1185">Reference proteome</keyword>
<evidence type="ECO:0000259" key="2">
    <source>
        <dbReference type="Pfam" id="PF04784"/>
    </source>
</evidence>
<dbReference type="InterPro" id="IPR006869">
    <property type="entry name" value="DUF547"/>
</dbReference>
<evidence type="ECO:0000256" key="1">
    <source>
        <dbReference type="SAM" id="SignalP"/>
    </source>
</evidence>
<name>A0A0Q2MYT2_VIBFU</name>
<keyword evidence="3" id="KW-0418">Kinase</keyword>